<gene>
    <name evidence="7" type="ORF">EV672_10539</name>
</gene>
<dbReference type="RefSeq" id="WP_166643524.1">
    <property type="nucleotide sequence ID" value="NZ_SNXW01000005.1"/>
</dbReference>
<accession>A0A4R6RA31</accession>
<dbReference type="NCBIfam" id="TIGR02727">
    <property type="entry name" value="MTHFS_bact"/>
    <property type="match status" value="1"/>
</dbReference>
<reference evidence="7 8" key="1">
    <citation type="submission" date="2019-03" db="EMBL/GenBank/DDBJ databases">
        <title>Genomic Encyclopedia of Type Strains, Phase IV (KMG-IV): sequencing the most valuable type-strain genomes for metagenomic binning, comparative biology and taxonomic classification.</title>
        <authorList>
            <person name="Goeker M."/>
        </authorList>
    </citation>
    <scope>NUCLEOTIDE SEQUENCE [LARGE SCALE GENOMIC DNA]</scope>
    <source>
        <strain evidence="7 8">DSM 11901</strain>
    </source>
</reference>
<evidence type="ECO:0000313" key="7">
    <source>
        <dbReference type="EMBL" id="TDP82852.1"/>
    </source>
</evidence>
<dbReference type="SUPFAM" id="SSF100950">
    <property type="entry name" value="NagB/RpiA/CoA transferase-like"/>
    <property type="match status" value="1"/>
</dbReference>
<keyword evidence="8" id="KW-1185">Reference proteome</keyword>
<dbReference type="GO" id="GO:0035999">
    <property type="term" value="P:tetrahydrofolate interconversion"/>
    <property type="evidence" value="ECO:0007669"/>
    <property type="project" value="TreeGrafter"/>
</dbReference>
<keyword evidence="5" id="KW-0460">Magnesium</keyword>
<keyword evidence="2 4" id="KW-0547">Nucleotide-binding</keyword>
<dbReference type="GO" id="GO:0046872">
    <property type="term" value="F:metal ion binding"/>
    <property type="evidence" value="ECO:0007669"/>
    <property type="project" value="UniProtKB-KW"/>
</dbReference>
<evidence type="ECO:0000256" key="5">
    <source>
        <dbReference type="RuleBase" id="RU361279"/>
    </source>
</evidence>
<evidence type="ECO:0000256" key="3">
    <source>
        <dbReference type="ARBA" id="ARBA00022840"/>
    </source>
</evidence>
<evidence type="ECO:0000313" key="8">
    <source>
        <dbReference type="Proteomes" id="UP000294593"/>
    </source>
</evidence>
<keyword evidence="5" id="KW-0479">Metal-binding</keyword>
<evidence type="ECO:0000256" key="2">
    <source>
        <dbReference type="ARBA" id="ARBA00022741"/>
    </source>
</evidence>
<dbReference type="GO" id="GO:0030272">
    <property type="term" value="F:5-formyltetrahydrofolate cyclo-ligase activity"/>
    <property type="evidence" value="ECO:0007669"/>
    <property type="project" value="UniProtKB-EC"/>
</dbReference>
<dbReference type="GO" id="GO:0005524">
    <property type="term" value="F:ATP binding"/>
    <property type="evidence" value="ECO:0007669"/>
    <property type="project" value="UniProtKB-KW"/>
</dbReference>
<sequence>MSEPSSPPSATLPSPAPAAPAAGDDRAALRQRLLQARSAWAETPHFAPAQQQVQAQLMRALEKLEPHCLGVYWPLAGEFNPRDAALQAKALWGCRLALPFARKSPREMQFLAWDGEAPSRQDECGILTAQGEPIVPDVVLVPCVGFTDEGFRLGYGGGYFDRYLAAHPEVTAVGLGWALGRLTEAELKPQAHDQPLVGVITEGDS</sequence>
<dbReference type="EMBL" id="SNXW01000005">
    <property type="protein sequence ID" value="TDP82852.1"/>
    <property type="molecule type" value="Genomic_DNA"/>
</dbReference>
<dbReference type="Pfam" id="PF01812">
    <property type="entry name" value="5-FTHF_cyc-lig"/>
    <property type="match status" value="1"/>
</dbReference>
<dbReference type="EC" id="6.3.3.2" evidence="5"/>
<dbReference type="InterPro" id="IPR024185">
    <property type="entry name" value="FTHF_cligase-like_sf"/>
</dbReference>
<dbReference type="GO" id="GO:0009396">
    <property type="term" value="P:folic acid-containing compound biosynthetic process"/>
    <property type="evidence" value="ECO:0007669"/>
    <property type="project" value="TreeGrafter"/>
</dbReference>
<comment type="cofactor">
    <cofactor evidence="5">
        <name>Mg(2+)</name>
        <dbReference type="ChEBI" id="CHEBI:18420"/>
    </cofactor>
</comment>
<evidence type="ECO:0000256" key="6">
    <source>
        <dbReference type="SAM" id="MobiDB-lite"/>
    </source>
</evidence>
<evidence type="ECO:0000256" key="1">
    <source>
        <dbReference type="ARBA" id="ARBA00010638"/>
    </source>
</evidence>
<dbReference type="Gene3D" id="3.40.50.10420">
    <property type="entry name" value="NagB/RpiA/CoA transferase-like"/>
    <property type="match status" value="1"/>
</dbReference>
<protein>
    <recommendedName>
        <fullName evidence="5">5-formyltetrahydrofolate cyclo-ligase</fullName>
        <ecNumber evidence="5">6.3.3.2</ecNumber>
    </recommendedName>
</protein>
<comment type="catalytic activity">
    <reaction evidence="5">
        <text>(6S)-5-formyl-5,6,7,8-tetrahydrofolate + ATP = (6R)-5,10-methenyltetrahydrofolate + ADP + phosphate</text>
        <dbReference type="Rhea" id="RHEA:10488"/>
        <dbReference type="ChEBI" id="CHEBI:30616"/>
        <dbReference type="ChEBI" id="CHEBI:43474"/>
        <dbReference type="ChEBI" id="CHEBI:57455"/>
        <dbReference type="ChEBI" id="CHEBI:57457"/>
        <dbReference type="ChEBI" id="CHEBI:456216"/>
        <dbReference type="EC" id="6.3.3.2"/>
    </reaction>
</comment>
<feature type="region of interest" description="Disordered" evidence="6">
    <location>
        <begin position="1"/>
        <end position="24"/>
    </location>
</feature>
<dbReference type="InterPro" id="IPR002698">
    <property type="entry name" value="FTHF_cligase"/>
</dbReference>
<dbReference type="InterPro" id="IPR037171">
    <property type="entry name" value="NagB/RpiA_transferase-like"/>
</dbReference>
<keyword evidence="7" id="KW-0436">Ligase</keyword>
<dbReference type="PIRSF" id="PIRSF006806">
    <property type="entry name" value="FTHF_cligase"/>
    <property type="match status" value="1"/>
</dbReference>
<comment type="caution">
    <text evidence="7">The sequence shown here is derived from an EMBL/GenBank/DDBJ whole genome shotgun (WGS) entry which is preliminary data.</text>
</comment>
<dbReference type="AlphaFoldDB" id="A0A4R6RA31"/>
<feature type="binding site" evidence="4">
    <location>
        <begin position="26"/>
        <end position="30"/>
    </location>
    <ligand>
        <name>ATP</name>
        <dbReference type="ChEBI" id="CHEBI:30616"/>
    </ligand>
</feature>
<name>A0A4R6RA31_9BURK</name>
<organism evidence="7 8">
    <name type="scientific">Aquabacterium commune</name>
    <dbReference type="NCBI Taxonomy" id="70586"/>
    <lineage>
        <taxon>Bacteria</taxon>
        <taxon>Pseudomonadati</taxon>
        <taxon>Pseudomonadota</taxon>
        <taxon>Betaproteobacteria</taxon>
        <taxon>Burkholderiales</taxon>
        <taxon>Aquabacterium</taxon>
    </lineage>
</organism>
<evidence type="ECO:0000256" key="4">
    <source>
        <dbReference type="PIRSR" id="PIRSR006806-1"/>
    </source>
</evidence>
<feature type="binding site" evidence="4">
    <location>
        <position position="78"/>
    </location>
    <ligand>
        <name>substrate</name>
    </ligand>
</feature>
<proteinExistence type="inferred from homology"/>
<keyword evidence="3 4" id="KW-0067">ATP-binding</keyword>
<comment type="similarity">
    <text evidence="1 5">Belongs to the 5-formyltetrahydrofolate cyclo-ligase family.</text>
</comment>
<dbReference type="Proteomes" id="UP000294593">
    <property type="component" value="Unassembled WGS sequence"/>
</dbReference>
<dbReference type="PANTHER" id="PTHR23407">
    <property type="entry name" value="ATPASE INHIBITOR/5-FORMYLTETRAHYDROFOLATE CYCLO-LIGASE"/>
    <property type="match status" value="1"/>
</dbReference>
<dbReference type="PANTHER" id="PTHR23407:SF1">
    <property type="entry name" value="5-FORMYLTETRAHYDROFOLATE CYCLO-LIGASE"/>
    <property type="match status" value="1"/>
</dbReference>